<organism evidence="1 2">
    <name type="scientific">Trypanosoma congolense (strain IL3000)</name>
    <dbReference type="NCBI Taxonomy" id="1068625"/>
    <lineage>
        <taxon>Eukaryota</taxon>
        <taxon>Discoba</taxon>
        <taxon>Euglenozoa</taxon>
        <taxon>Kinetoplastea</taxon>
        <taxon>Metakinetoplastina</taxon>
        <taxon>Trypanosomatida</taxon>
        <taxon>Trypanosomatidae</taxon>
        <taxon>Trypanosoma</taxon>
        <taxon>Nannomonas</taxon>
    </lineage>
</organism>
<name>F9WEF8_TRYCI</name>
<reference evidence="1 2" key="2">
    <citation type="journal article" date="2012" name="Proc. Natl. Acad. Sci. U.S.A.">
        <title>Antigenic diversity is generated by distinct evolutionary mechanisms in African trypanosome species.</title>
        <authorList>
            <person name="Jackson A.P."/>
            <person name="Berry A."/>
            <person name="Aslett M."/>
            <person name="Allison H.C."/>
            <person name="Burton P."/>
            <person name="Vavrova-Anderson J."/>
            <person name="Brown R."/>
            <person name="Browne H."/>
            <person name="Corton N."/>
            <person name="Hauser H."/>
            <person name="Gamble J."/>
            <person name="Gilderthorp R."/>
            <person name="Marcello L."/>
            <person name="McQuillan J."/>
            <person name="Otto T.D."/>
            <person name="Quail M.A."/>
            <person name="Sanders M.J."/>
            <person name="van Tonder A."/>
            <person name="Ginger M.L."/>
            <person name="Field M.C."/>
            <person name="Barry J.D."/>
            <person name="Hertz-Fowler C."/>
            <person name="Berriman M."/>
        </authorList>
    </citation>
    <scope>NUCLEOTIDE SEQUENCE [LARGE SCALE GENOMIC DNA]</scope>
    <source>
        <strain evidence="1 2">IL3000</strain>
    </source>
</reference>
<dbReference type="AlphaFoldDB" id="F9WEF8"/>
<sequence>MPMQCYGEFLVSDEQRLVHILHHILPFHLLQAIMLSGPYTLNLTRENLSLLLVLEPNMTLLAPASFPSRGVLFHFHYAFSPMSPRSLFQPPSAEVFFYSCD</sequence>
<evidence type="ECO:0000313" key="2">
    <source>
        <dbReference type="Proteomes" id="UP000000702"/>
    </source>
</evidence>
<dbReference type="Proteomes" id="UP000000702">
    <property type="component" value="Unassembled WGS sequence"/>
</dbReference>
<proteinExistence type="predicted"/>
<evidence type="ECO:0000313" key="1">
    <source>
        <dbReference type="EMBL" id="CCD15666.1"/>
    </source>
</evidence>
<reference evidence="2" key="1">
    <citation type="submission" date="2011-07" db="EMBL/GenBank/DDBJ databases">
        <title>Divergent evolution of antigenic variation in African trypanosomes.</title>
        <authorList>
            <person name="Jackson A.P."/>
            <person name="Berry A."/>
            <person name="Allison H.C."/>
            <person name="Burton P."/>
            <person name="Anderson J."/>
            <person name="Aslett M."/>
            <person name="Brown R."/>
            <person name="Corton N."/>
            <person name="Harris D."/>
            <person name="Hauser H."/>
            <person name="Gamble J."/>
            <person name="Gilderthorp R."/>
            <person name="McQuillan J."/>
            <person name="Quail M.A."/>
            <person name="Sanders M."/>
            <person name="Van Tonder A."/>
            <person name="Ginger M.L."/>
            <person name="Donelson J.E."/>
            <person name="Field M.C."/>
            <person name="Barry J.D."/>
            <person name="Berriman M."/>
            <person name="Hertz-Fowler C."/>
        </authorList>
    </citation>
    <scope>NUCLEOTIDE SEQUENCE [LARGE SCALE GENOMIC DNA]</scope>
    <source>
        <strain evidence="2">IL3000</strain>
    </source>
</reference>
<accession>F9WEF8</accession>
<gene>
    <name evidence="1" type="ORF">TCIL3000_0_06840</name>
</gene>
<keyword evidence="2" id="KW-1185">Reference proteome</keyword>
<comment type="caution">
    <text evidence="1">The sequence shown here is derived from an EMBL/GenBank/DDBJ whole genome shotgun (WGS) entry which is preliminary data.</text>
</comment>
<protein>
    <submittedName>
        <fullName evidence="1">Uncharacterized protein</fullName>
    </submittedName>
</protein>
<dbReference type="EMBL" id="CAEQ01002005">
    <property type="protein sequence ID" value="CCD15666.1"/>
    <property type="molecule type" value="Genomic_DNA"/>
</dbReference>